<dbReference type="PANTHER" id="PTHR15394:SF3">
    <property type="entry name" value="SERINE HYDROLASE RBBP9"/>
    <property type="match status" value="1"/>
</dbReference>
<dbReference type="EMBL" id="PCWW01000015">
    <property type="protein sequence ID" value="PIR13849.1"/>
    <property type="molecule type" value="Genomic_DNA"/>
</dbReference>
<dbReference type="GO" id="GO:0016787">
    <property type="term" value="F:hydrolase activity"/>
    <property type="evidence" value="ECO:0007669"/>
    <property type="project" value="InterPro"/>
</dbReference>
<accession>A0A2M6K9U2</accession>
<reference evidence="1 2" key="1">
    <citation type="submission" date="2017-09" db="EMBL/GenBank/DDBJ databases">
        <title>Depth-based differentiation of microbial function through sediment-hosted aquifers and enrichment of novel symbionts in the deep terrestrial subsurface.</title>
        <authorList>
            <person name="Probst A.J."/>
            <person name="Ladd B."/>
            <person name="Jarett J.K."/>
            <person name="Geller-Mcgrath D.E."/>
            <person name="Sieber C.M."/>
            <person name="Emerson J.B."/>
            <person name="Anantharaman K."/>
            <person name="Thomas B.C."/>
            <person name="Malmstrom R."/>
            <person name="Stieglmeier M."/>
            <person name="Klingl A."/>
            <person name="Woyke T."/>
            <person name="Ryan C.M."/>
            <person name="Banfield J.F."/>
        </authorList>
    </citation>
    <scope>NUCLEOTIDE SEQUENCE [LARGE SCALE GENOMIC DNA]</scope>
    <source>
        <strain evidence="1">CG11_big_fil_rev_8_21_14_0_20_39_10</strain>
    </source>
</reference>
<dbReference type="Gene3D" id="3.40.50.1820">
    <property type="entry name" value="alpha/beta hydrolase"/>
    <property type="match status" value="1"/>
</dbReference>
<sequence length="188" mass="21192">MTKKAILIHGWEGYPEEGWLPWLKNELEKQGFEVIVPAMPNSGKPKMKEWLDYLKKIVGNPDKNCYFVGHSLGCITILRYLESLKNGQNIGGAVLVAGFSSNLGYDELDSFFQNKINWDKIKLHGQKFIDIVSDNDPFVSLHYADFFKEKLGAEVIIEKNKGHLGGEHNINKLPSALKSVLKISSSSR</sequence>
<dbReference type="Proteomes" id="UP000230869">
    <property type="component" value="Unassembled WGS sequence"/>
</dbReference>
<evidence type="ECO:0000313" key="2">
    <source>
        <dbReference type="Proteomes" id="UP000230869"/>
    </source>
</evidence>
<evidence type="ECO:0000313" key="1">
    <source>
        <dbReference type="EMBL" id="PIR13849.1"/>
    </source>
</evidence>
<dbReference type="Pfam" id="PF06821">
    <property type="entry name" value="Ser_hydrolase"/>
    <property type="match status" value="1"/>
</dbReference>
<protein>
    <submittedName>
        <fullName evidence="1">Esterase</fullName>
    </submittedName>
</protein>
<dbReference type="InterPro" id="IPR029058">
    <property type="entry name" value="AB_hydrolase_fold"/>
</dbReference>
<dbReference type="PANTHER" id="PTHR15394">
    <property type="entry name" value="SERINE HYDROLASE RBBP9"/>
    <property type="match status" value="1"/>
</dbReference>
<comment type="caution">
    <text evidence="1">The sequence shown here is derived from an EMBL/GenBank/DDBJ whole genome shotgun (WGS) entry which is preliminary data.</text>
</comment>
<dbReference type="SUPFAM" id="SSF53474">
    <property type="entry name" value="alpha/beta-Hydrolases"/>
    <property type="match status" value="1"/>
</dbReference>
<proteinExistence type="predicted"/>
<dbReference type="InterPro" id="IPR010662">
    <property type="entry name" value="RBBP9/YdeN"/>
</dbReference>
<dbReference type="AlphaFoldDB" id="A0A2M6K9U2"/>
<name>A0A2M6K9U2_9BACT</name>
<gene>
    <name evidence="1" type="ORF">COV49_00845</name>
</gene>
<organism evidence="1 2">
    <name type="scientific">Candidatus Falkowbacteria bacterium CG11_big_fil_rev_8_21_14_0_20_39_10</name>
    <dbReference type="NCBI Taxonomy" id="1974570"/>
    <lineage>
        <taxon>Bacteria</taxon>
        <taxon>Candidatus Falkowiibacteriota</taxon>
    </lineage>
</organism>